<dbReference type="InterPro" id="IPR004682">
    <property type="entry name" value="TRAP_DctP"/>
</dbReference>
<dbReference type="PANTHER" id="PTHR33376">
    <property type="match status" value="1"/>
</dbReference>
<feature type="chain" id="PRO_5035271840" evidence="4">
    <location>
        <begin position="23"/>
        <end position="332"/>
    </location>
</feature>
<evidence type="ECO:0000256" key="1">
    <source>
        <dbReference type="ARBA" id="ARBA00009023"/>
    </source>
</evidence>
<evidence type="ECO:0000313" key="6">
    <source>
        <dbReference type="Proteomes" id="UP000594430"/>
    </source>
</evidence>
<protein>
    <submittedName>
        <fullName evidence="5">TRAP transporter substrate-binding protein</fullName>
    </submittedName>
</protein>
<evidence type="ECO:0000256" key="2">
    <source>
        <dbReference type="ARBA" id="ARBA00022448"/>
    </source>
</evidence>
<comment type="similarity">
    <text evidence="1">Belongs to the bacterial solute-binding protein 7 family.</text>
</comment>
<dbReference type="AlphaFoldDB" id="A0A2V4JWH6"/>
<dbReference type="PANTHER" id="PTHR33376:SF7">
    <property type="entry name" value="C4-DICARBOXYLATE-BINDING PROTEIN DCTB"/>
    <property type="match status" value="1"/>
</dbReference>
<dbReference type="RefSeq" id="WP_023534545.1">
    <property type="nucleotide sequence ID" value="NZ_BQHM01000006.1"/>
</dbReference>
<name>A0A2V4JWH6_9PSED</name>
<gene>
    <name evidence="5" type="ORF">IZU98_03205</name>
</gene>
<dbReference type="CDD" id="cd13674">
    <property type="entry name" value="PBP2_TRAP_SBP_like_1"/>
    <property type="match status" value="1"/>
</dbReference>
<keyword evidence="3 4" id="KW-0732">Signal</keyword>
<evidence type="ECO:0000256" key="3">
    <source>
        <dbReference type="ARBA" id="ARBA00022729"/>
    </source>
</evidence>
<evidence type="ECO:0000313" key="5">
    <source>
        <dbReference type="EMBL" id="QPH49751.1"/>
    </source>
</evidence>
<dbReference type="FunFam" id="3.40.190.170:FF:000001">
    <property type="entry name" value="TRAP dicarboxylate transporter, DctP subunit"/>
    <property type="match status" value="1"/>
</dbReference>
<feature type="signal peptide" evidence="4">
    <location>
        <begin position="1"/>
        <end position="22"/>
    </location>
</feature>
<dbReference type="GO" id="GO:0055085">
    <property type="term" value="P:transmembrane transport"/>
    <property type="evidence" value="ECO:0007669"/>
    <property type="project" value="InterPro"/>
</dbReference>
<sequence length="332" mass="36981">MLKLTQALFCAAAVSLTSFAYAADPVIIKFAHVVADSTPKGQGALMFQKLVEADDKLKGKVKVEVYPNSSLFGDGKEMEALLLGDVQMLAPSLAKFEHYNKQVQIFDLPFLFDNLAAVDRFQQGPQGKALLTSMEDKGIRGLAYWHNGLKQLSANKKILLPKDARGLKFRVQASSVLEEQFKAVRANPRKMSFAEVYQGLQTGTVNGTENTWSNYESQKVNEVQPFFTETDHGLIDYMVITNAKFWNGLPEDVRTELQGIMDKVTVEVNKQAEALNQASRQKIIDAKTSEVDALTPEQRDEWRKAMRPVWDKFEGQIGADLIKAAQDANTAS</sequence>
<dbReference type="GO" id="GO:0015740">
    <property type="term" value="P:C4-dicarboxylate transport"/>
    <property type="evidence" value="ECO:0007669"/>
    <property type="project" value="TreeGrafter"/>
</dbReference>
<proteinExistence type="inferred from homology"/>
<dbReference type="InterPro" id="IPR018389">
    <property type="entry name" value="DctP_fam"/>
</dbReference>
<dbReference type="InterPro" id="IPR038404">
    <property type="entry name" value="TRAP_DctP_sf"/>
</dbReference>
<keyword evidence="2" id="KW-0813">Transport</keyword>
<dbReference type="Pfam" id="PF03480">
    <property type="entry name" value="DctP"/>
    <property type="match status" value="1"/>
</dbReference>
<dbReference type="PIRSF" id="PIRSF006470">
    <property type="entry name" value="DctB"/>
    <property type="match status" value="1"/>
</dbReference>
<dbReference type="EMBL" id="CP064946">
    <property type="protein sequence ID" value="QPH49751.1"/>
    <property type="molecule type" value="Genomic_DNA"/>
</dbReference>
<dbReference type="Gene3D" id="3.40.190.170">
    <property type="entry name" value="Bacterial extracellular solute-binding protein, family 7"/>
    <property type="match status" value="1"/>
</dbReference>
<dbReference type="GO" id="GO:0030288">
    <property type="term" value="C:outer membrane-bounded periplasmic space"/>
    <property type="evidence" value="ECO:0007669"/>
    <property type="project" value="InterPro"/>
</dbReference>
<accession>A0A2V4JWH6</accession>
<evidence type="ECO:0000256" key="4">
    <source>
        <dbReference type="SAM" id="SignalP"/>
    </source>
</evidence>
<dbReference type="NCBIfam" id="NF037995">
    <property type="entry name" value="TRAP_S1"/>
    <property type="match status" value="1"/>
</dbReference>
<dbReference type="Proteomes" id="UP000594430">
    <property type="component" value="Chromosome"/>
</dbReference>
<organism evidence="5 6">
    <name type="scientific">Pseudomonas fulva</name>
    <dbReference type="NCBI Taxonomy" id="47880"/>
    <lineage>
        <taxon>Bacteria</taxon>
        <taxon>Pseudomonadati</taxon>
        <taxon>Pseudomonadota</taxon>
        <taxon>Gammaproteobacteria</taxon>
        <taxon>Pseudomonadales</taxon>
        <taxon>Pseudomonadaceae</taxon>
        <taxon>Pseudomonas</taxon>
    </lineage>
</organism>
<reference evidence="5 6" key="1">
    <citation type="submission" date="2020-11" db="EMBL/GenBank/DDBJ databases">
        <title>Pseudomonas fulva producing VIM-24.</title>
        <authorList>
            <person name="Liu S."/>
        </authorList>
    </citation>
    <scope>NUCLEOTIDE SEQUENCE [LARGE SCALE GENOMIC DNA]</scope>
    <source>
        <strain evidence="5 6">ZDHY414</strain>
    </source>
</reference>
<dbReference type="NCBIfam" id="TIGR00787">
    <property type="entry name" value="dctP"/>
    <property type="match status" value="1"/>
</dbReference>